<protein>
    <submittedName>
        <fullName evidence="3">Acyl carrier protein</fullName>
    </submittedName>
</protein>
<reference evidence="3 4" key="1">
    <citation type="journal article" date="2002" name="Nature">
        <title>Comparison of the genomes of two Xanthomonas pathogens with differing host specificities.</title>
        <authorList>
            <person name="da Silva A.C."/>
            <person name="Ferro J.A."/>
            <person name="Reinach F.C."/>
            <person name="Farah C.S."/>
            <person name="Furlan L.R."/>
            <person name="Quaggio R.B."/>
            <person name="Monteiro-Vitorello C.B."/>
            <person name="Van Sluys M.A."/>
            <person name="Almeida N.F."/>
            <person name="Alves L.M."/>
            <person name="do Amaral A.M."/>
            <person name="Bertolini M.C."/>
            <person name="Camargo L.E."/>
            <person name="Camarotte G."/>
            <person name="Cannavan F."/>
            <person name="Cardozo J."/>
            <person name="Chambergo F."/>
            <person name="Ciapina L.P."/>
            <person name="Cicarelli R.M."/>
            <person name="Coutinho L.L."/>
            <person name="Cursino-Santos J.R."/>
            <person name="El-Dorry H."/>
            <person name="Faria J.B."/>
            <person name="Ferreira A.J."/>
            <person name="Ferreira R.C."/>
            <person name="Ferro M.I."/>
            <person name="Formighieri E.F."/>
            <person name="Franco M.C."/>
            <person name="Greggio C.C."/>
            <person name="Gruber A."/>
            <person name="Katsuyama A.M."/>
            <person name="Kishi L.T."/>
            <person name="Leite R.P."/>
            <person name="Lemos E.G."/>
            <person name="Lemos M.V."/>
            <person name="Locali E.C."/>
            <person name="Machado M.A."/>
            <person name="Madeira A.M."/>
            <person name="Martinez-Rossi N.M."/>
            <person name="Martins E.C."/>
            <person name="Meidanis J."/>
            <person name="Menck C.F."/>
            <person name="Miyaki C.Y."/>
            <person name="Moon D.H."/>
            <person name="Moreira L.M."/>
            <person name="Novo M.T."/>
            <person name="Okura V.K."/>
            <person name="Oliveira M.C."/>
            <person name="Oliveira V.R."/>
            <person name="Pereira H.A."/>
            <person name="Rossi A."/>
            <person name="Sena J.A."/>
            <person name="Silva C."/>
            <person name="de Souza R.F."/>
            <person name="Spinola L.A."/>
            <person name="Takita M.A."/>
            <person name="Tamura R.E."/>
            <person name="Teixeira E.C."/>
            <person name="Tezza R.I."/>
            <person name="Trindade dos Santos M."/>
            <person name="Truffi D."/>
            <person name="Tsai S.M."/>
            <person name="White F.F."/>
            <person name="Setubal J.C."/>
            <person name="Kitajima J.P."/>
        </authorList>
    </citation>
    <scope>NUCLEOTIDE SEQUENCE [LARGE SCALE GENOMIC DNA]</scope>
    <source>
        <strain evidence="3 4">306</strain>
    </source>
</reference>
<evidence type="ECO:0000313" key="4">
    <source>
        <dbReference type="Proteomes" id="UP000000576"/>
    </source>
</evidence>
<dbReference type="InterPro" id="IPR009081">
    <property type="entry name" value="PP-bd_ACP"/>
</dbReference>
<dbReference type="Gene3D" id="1.10.1200.10">
    <property type="entry name" value="ACP-like"/>
    <property type="match status" value="1"/>
</dbReference>
<gene>
    <name evidence="3" type="primary">acpC</name>
    <name evidence="3" type="ordered locus">XAC4101</name>
</gene>
<dbReference type="Proteomes" id="UP000000576">
    <property type="component" value="Chromosome"/>
</dbReference>
<sequence>MARRSICEERRQQAGAGQPRGRCSDWQRRQRTLRPDATPMPADGRPRCSCLFSLLLSDPDLWKSWMSSQTAAERELAELLVESLNLEDVQPADIDPEAPLFNTGLGLDSIDALELALAISKRYGFQLRSDNDENRRIFASLRALSAHVQANKTV</sequence>
<dbReference type="KEGG" id="xac:XAC4101"/>
<dbReference type="PROSITE" id="PS50075">
    <property type="entry name" value="CARRIER"/>
    <property type="match status" value="1"/>
</dbReference>
<evidence type="ECO:0000259" key="2">
    <source>
        <dbReference type="PROSITE" id="PS50075"/>
    </source>
</evidence>
<name>A0AAI8ETI1_XANAC</name>
<feature type="domain" description="Carrier" evidence="2">
    <location>
        <begin position="67"/>
        <end position="152"/>
    </location>
</feature>
<feature type="compositionally biased region" description="Basic and acidic residues" evidence="1">
    <location>
        <begin position="1"/>
        <end position="12"/>
    </location>
</feature>
<dbReference type="InterPro" id="IPR036736">
    <property type="entry name" value="ACP-like_sf"/>
</dbReference>
<dbReference type="AlphaFoldDB" id="A0AAI8ETI1"/>
<proteinExistence type="predicted"/>
<evidence type="ECO:0000313" key="3">
    <source>
        <dbReference type="EMBL" id="AAM38936.1"/>
    </source>
</evidence>
<dbReference type="NCBIfam" id="NF006617">
    <property type="entry name" value="PRK09184.1"/>
    <property type="match status" value="1"/>
</dbReference>
<feature type="region of interest" description="Disordered" evidence="1">
    <location>
        <begin position="1"/>
        <end position="44"/>
    </location>
</feature>
<evidence type="ECO:0000256" key="1">
    <source>
        <dbReference type="SAM" id="MobiDB-lite"/>
    </source>
</evidence>
<dbReference type="SUPFAM" id="SSF47336">
    <property type="entry name" value="ACP-like"/>
    <property type="match status" value="1"/>
</dbReference>
<dbReference type="Pfam" id="PF00550">
    <property type="entry name" value="PP-binding"/>
    <property type="match status" value="1"/>
</dbReference>
<dbReference type="EMBL" id="AE008923">
    <property type="protein sequence ID" value="AAM38936.1"/>
    <property type="molecule type" value="Genomic_DNA"/>
</dbReference>
<accession>A0AAI8ETI1</accession>
<organism evidence="3 4">
    <name type="scientific">Xanthomonas axonopodis pv. citri (strain 306)</name>
    <dbReference type="NCBI Taxonomy" id="190486"/>
    <lineage>
        <taxon>Bacteria</taxon>
        <taxon>Pseudomonadati</taxon>
        <taxon>Pseudomonadota</taxon>
        <taxon>Gammaproteobacteria</taxon>
        <taxon>Lysobacterales</taxon>
        <taxon>Lysobacteraceae</taxon>
        <taxon>Xanthomonas</taxon>
    </lineage>
</organism>